<evidence type="ECO:0000313" key="1">
    <source>
        <dbReference type="EMBL" id="JAA80842.1"/>
    </source>
</evidence>
<dbReference type="EMBL" id="GAIX01011718">
    <property type="protein sequence ID" value="JAA80842.1"/>
    <property type="molecule type" value="Transcribed_RNA"/>
</dbReference>
<proteinExistence type="predicted"/>
<accession>S4PTN7</accession>
<name>S4PTN7_9NEOP</name>
<reference evidence="1" key="1">
    <citation type="journal article" date="2013" name="BMC Genomics">
        <title>Unscrambling butterfly oogenesis.</title>
        <authorList>
            <person name="Carter J.M."/>
            <person name="Baker S.C."/>
            <person name="Pink R."/>
            <person name="Carter D.R."/>
            <person name="Collins A."/>
            <person name="Tomlin J."/>
            <person name="Gibbs M."/>
            <person name="Breuker C.J."/>
        </authorList>
    </citation>
    <scope>NUCLEOTIDE SEQUENCE</scope>
    <source>
        <tissue evidence="1">Ovary</tissue>
    </source>
</reference>
<protein>
    <submittedName>
        <fullName evidence="1">Uncharacterized protein</fullName>
    </submittedName>
</protein>
<organism evidence="1">
    <name type="scientific">Pararge aegeria</name>
    <name type="common">speckled wood butterfly</name>
    <dbReference type="NCBI Taxonomy" id="116150"/>
    <lineage>
        <taxon>Eukaryota</taxon>
        <taxon>Metazoa</taxon>
        <taxon>Ecdysozoa</taxon>
        <taxon>Arthropoda</taxon>
        <taxon>Hexapoda</taxon>
        <taxon>Insecta</taxon>
        <taxon>Pterygota</taxon>
        <taxon>Neoptera</taxon>
        <taxon>Endopterygota</taxon>
        <taxon>Lepidoptera</taxon>
        <taxon>Glossata</taxon>
        <taxon>Ditrysia</taxon>
        <taxon>Papilionoidea</taxon>
        <taxon>Nymphalidae</taxon>
        <taxon>Satyrinae</taxon>
        <taxon>Satyrini</taxon>
        <taxon>Parargina</taxon>
        <taxon>Pararge</taxon>
    </lineage>
</organism>
<dbReference type="AlphaFoldDB" id="S4PTN7"/>
<reference evidence="1" key="2">
    <citation type="submission" date="2013-05" db="EMBL/GenBank/DDBJ databases">
        <authorList>
            <person name="Carter J.-M."/>
            <person name="Baker S.C."/>
            <person name="Pink R."/>
            <person name="Carter D.R.F."/>
            <person name="Collins A."/>
            <person name="Tomlin J."/>
            <person name="Gibbs M."/>
            <person name="Breuker C.J."/>
        </authorList>
    </citation>
    <scope>NUCLEOTIDE SEQUENCE</scope>
    <source>
        <tissue evidence="1">Ovary</tissue>
    </source>
</reference>
<sequence length="67" mass="7051">MSNLFIGESSGVVGAVSCPCSTDAVTSSVVAVGSDLMEAVSRLVGELLLDLLFGCRRDFFRYGVSRC</sequence>
<feature type="non-terminal residue" evidence="1">
    <location>
        <position position="67"/>
    </location>
</feature>